<protein>
    <submittedName>
        <fullName evidence="9">Putative carboxypeptidase</fullName>
    </submittedName>
</protein>
<evidence type="ECO:0000256" key="4">
    <source>
        <dbReference type="ARBA" id="ARBA00022801"/>
    </source>
</evidence>
<evidence type="ECO:0000256" key="2">
    <source>
        <dbReference type="ARBA" id="ARBA00005988"/>
    </source>
</evidence>
<dbReference type="GO" id="GO:0005615">
    <property type="term" value="C:extracellular space"/>
    <property type="evidence" value="ECO:0007669"/>
    <property type="project" value="TreeGrafter"/>
</dbReference>
<dbReference type="Pfam" id="PF00246">
    <property type="entry name" value="Peptidase_M14"/>
    <property type="match status" value="1"/>
</dbReference>
<dbReference type="PANTHER" id="PTHR11705">
    <property type="entry name" value="PROTEASE FAMILY M14 CARBOXYPEPTIDASE A,B"/>
    <property type="match status" value="1"/>
</dbReference>
<keyword evidence="9" id="KW-0121">Carboxypeptidase</keyword>
<dbReference type="SMART" id="SM00631">
    <property type="entry name" value="Zn_pept"/>
    <property type="match status" value="1"/>
</dbReference>
<keyword evidence="10" id="KW-1185">Reference proteome</keyword>
<proteinExistence type="inferred from homology"/>
<dbReference type="Gene3D" id="3.40.630.10">
    <property type="entry name" value="Zn peptidases"/>
    <property type="match status" value="1"/>
</dbReference>
<dbReference type="PATRIC" id="fig|880071.3.peg.2032"/>
<evidence type="ECO:0000259" key="8">
    <source>
        <dbReference type="PROSITE" id="PS52035"/>
    </source>
</evidence>
<gene>
    <name evidence="9" type="ordered locus">Fleli_2044</name>
</gene>
<dbReference type="STRING" id="880071.Fleli_2044"/>
<evidence type="ECO:0000256" key="1">
    <source>
        <dbReference type="ARBA" id="ARBA00001947"/>
    </source>
</evidence>
<dbReference type="EMBL" id="CP003345">
    <property type="protein sequence ID" value="AFM04428.1"/>
    <property type="molecule type" value="Genomic_DNA"/>
</dbReference>
<dbReference type="HOGENOM" id="CLU_042010_0_0_10"/>
<sequence length="410" mass="47497">MNFTSQLLENYSLYKERLLVYRHFQPEEFNEILEDIIKKQNSNFELKKLGQSAQKRPIYHLTFGNGKTPVLLWSQMHGNEPTATMALLDIFHFLENPITEEDKKLVEILKTYFTLHFVPVLNPDGTALFTRRTAQGIDMNRDFLQRQTPEANLLIDLAAELKPHFSFNLHDQRSKYSVGKNPVPTTLAFLAPAFDKETTIKKEGMRRLEAMQVISLMAEGLEEELGGKMAKYDDAFEVRAFGDNFQKLGYGTILIESGHYPNDWEKQEVRKYNYASILNGLLSIANDLHKDKSIKSYEDLPFNGTQFHDVILRNVEIEFPQFVKFRADIAFERHSKFDTKENQYLFASTIVDIGDLSTFYGHEEHNFEDYKIVMQSEKIELESNPNLVFENIENPKKRFVVLNGVVSGLI</sequence>
<dbReference type="InterPro" id="IPR000834">
    <property type="entry name" value="Peptidase_M14"/>
</dbReference>
<name>I4AKE3_BERLS</name>
<evidence type="ECO:0000256" key="3">
    <source>
        <dbReference type="ARBA" id="ARBA00022670"/>
    </source>
</evidence>
<comment type="cofactor">
    <cofactor evidence="1">
        <name>Zn(2+)</name>
        <dbReference type="ChEBI" id="CHEBI:29105"/>
    </cofactor>
</comment>
<evidence type="ECO:0000256" key="5">
    <source>
        <dbReference type="ARBA" id="ARBA00022833"/>
    </source>
</evidence>
<comment type="caution">
    <text evidence="7">Lacks conserved residue(s) required for the propagation of feature annotation.</text>
</comment>
<keyword evidence="4" id="KW-0378">Hydrolase</keyword>
<accession>I4AKE3</accession>
<dbReference type="OrthoDB" id="1119199at2"/>
<evidence type="ECO:0000256" key="6">
    <source>
        <dbReference type="ARBA" id="ARBA00023049"/>
    </source>
</evidence>
<keyword evidence="3" id="KW-0645">Protease</keyword>
<organism evidence="9 10">
    <name type="scientific">Bernardetia litoralis (strain ATCC 23117 / DSM 6794 / NBRC 15988 / NCIMB 1366 / Fx l1 / Sio-4)</name>
    <name type="common">Flexibacter litoralis</name>
    <dbReference type="NCBI Taxonomy" id="880071"/>
    <lineage>
        <taxon>Bacteria</taxon>
        <taxon>Pseudomonadati</taxon>
        <taxon>Bacteroidota</taxon>
        <taxon>Cytophagia</taxon>
        <taxon>Cytophagales</taxon>
        <taxon>Bernardetiaceae</taxon>
        <taxon>Bernardetia</taxon>
    </lineage>
</organism>
<evidence type="ECO:0000313" key="9">
    <source>
        <dbReference type="EMBL" id="AFM04428.1"/>
    </source>
</evidence>
<keyword evidence="6" id="KW-0482">Metalloprotease</keyword>
<evidence type="ECO:0000313" key="10">
    <source>
        <dbReference type="Proteomes" id="UP000006054"/>
    </source>
</evidence>
<dbReference type="GO" id="GO:0006508">
    <property type="term" value="P:proteolysis"/>
    <property type="evidence" value="ECO:0007669"/>
    <property type="project" value="UniProtKB-KW"/>
</dbReference>
<dbReference type="RefSeq" id="WP_014797875.1">
    <property type="nucleotide sequence ID" value="NC_018018.1"/>
</dbReference>
<dbReference type="PANTHER" id="PTHR11705:SF143">
    <property type="entry name" value="SLL0236 PROTEIN"/>
    <property type="match status" value="1"/>
</dbReference>
<keyword evidence="5" id="KW-0862">Zinc</keyword>
<dbReference type="AlphaFoldDB" id="I4AKE3"/>
<comment type="similarity">
    <text evidence="2 7">Belongs to the peptidase M14 family.</text>
</comment>
<evidence type="ECO:0000256" key="7">
    <source>
        <dbReference type="PROSITE-ProRule" id="PRU01379"/>
    </source>
</evidence>
<dbReference type="SUPFAM" id="SSF53187">
    <property type="entry name" value="Zn-dependent exopeptidases"/>
    <property type="match status" value="1"/>
</dbReference>
<dbReference type="GO" id="GO:0008270">
    <property type="term" value="F:zinc ion binding"/>
    <property type="evidence" value="ECO:0007669"/>
    <property type="project" value="InterPro"/>
</dbReference>
<dbReference type="KEGG" id="fli:Fleli_2044"/>
<dbReference type="PROSITE" id="PS52035">
    <property type="entry name" value="PEPTIDASE_M14"/>
    <property type="match status" value="1"/>
</dbReference>
<feature type="domain" description="Peptidase M14" evidence="8">
    <location>
        <begin position="22"/>
        <end position="284"/>
    </location>
</feature>
<dbReference type="Proteomes" id="UP000006054">
    <property type="component" value="Chromosome"/>
</dbReference>
<reference evidence="10" key="1">
    <citation type="submission" date="2012-06" db="EMBL/GenBank/DDBJ databases">
        <title>The complete genome of Flexibacter litoralis DSM 6794.</title>
        <authorList>
            <person name="Lucas S."/>
            <person name="Copeland A."/>
            <person name="Lapidus A."/>
            <person name="Glavina del Rio T."/>
            <person name="Dalin E."/>
            <person name="Tice H."/>
            <person name="Bruce D."/>
            <person name="Goodwin L."/>
            <person name="Pitluck S."/>
            <person name="Peters L."/>
            <person name="Ovchinnikova G."/>
            <person name="Lu M."/>
            <person name="Kyrpides N."/>
            <person name="Mavromatis K."/>
            <person name="Ivanova N."/>
            <person name="Brettin T."/>
            <person name="Detter J.C."/>
            <person name="Han C."/>
            <person name="Larimer F."/>
            <person name="Land M."/>
            <person name="Hauser L."/>
            <person name="Markowitz V."/>
            <person name="Cheng J.-F."/>
            <person name="Hugenholtz P."/>
            <person name="Woyke T."/>
            <person name="Wu D."/>
            <person name="Spring S."/>
            <person name="Lang E."/>
            <person name="Kopitz M."/>
            <person name="Brambilla E."/>
            <person name="Klenk H.-P."/>
            <person name="Eisen J.A."/>
        </authorList>
    </citation>
    <scope>NUCLEOTIDE SEQUENCE [LARGE SCALE GENOMIC DNA]</scope>
    <source>
        <strain evidence="10">ATCC 23117 / DSM 6794 / NBRC 15988 / NCIMB 1366 / Sio-4</strain>
    </source>
</reference>
<dbReference type="eggNOG" id="COG2866">
    <property type="taxonomic scope" value="Bacteria"/>
</dbReference>
<dbReference type="GO" id="GO:0004181">
    <property type="term" value="F:metallocarboxypeptidase activity"/>
    <property type="evidence" value="ECO:0007669"/>
    <property type="project" value="InterPro"/>
</dbReference>